<comment type="caution">
    <text evidence="3">The sequence shown here is derived from an EMBL/GenBank/DDBJ whole genome shotgun (WGS) entry which is preliminary data.</text>
</comment>
<feature type="transmembrane region" description="Helical" evidence="1">
    <location>
        <begin position="32"/>
        <end position="50"/>
    </location>
</feature>
<keyword evidence="2" id="KW-0732">Signal</keyword>
<organism evidence="3 4">
    <name type="scientific">Trypanosoma cruzi (strain CL Brener)</name>
    <dbReference type="NCBI Taxonomy" id="353153"/>
    <lineage>
        <taxon>Eukaryota</taxon>
        <taxon>Discoba</taxon>
        <taxon>Euglenozoa</taxon>
        <taxon>Kinetoplastea</taxon>
        <taxon>Metakinetoplastina</taxon>
        <taxon>Trypanosomatida</taxon>
        <taxon>Trypanosomatidae</taxon>
        <taxon>Trypanosoma</taxon>
        <taxon>Schizotrypanum</taxon>
    </lineage>
</organism>
<feature type="chain" id="PRO_5004236470" evidence="2">
    <location>
        <begin position="21"/>
        <end position="262"/>
    </location>
</feature>
<protein>
    <submittedName>
        <fullName evidence="3">Uncharacterized protein</fullName>
    </submittedName>
</protein>
<dbReference type="AlphaFoldDB" id="Q4D6E1"/>
<feature type="signal peptide" evidence="2">
    <location>
        <begin position="1"/>
        <end position="20"/>
    </location>
</feature>
<dbReference type="Proteomes" id="UP000002296">
    <property type="component" value="Unassembled WGS sequence"/>
</dbReference>
<evidence type="ECO:0000256" key="2">
    <source>
        <dbReference type="SAM" id="SignalP"/>
    </source>
</evidence>
<sequence length="262" mass="30201">MFHLFSLLFCCLSTPGFWEAKKSGNGCLGGHFVFTVIANFIYLFSIWWIATNLRKNSDDINNRKNIGVFLLFLFKRLAGGKVNENTQRRSMLRRCCPATLHMAPSTAMVAGVFVNNQKRFLKMAKSAFGFYLARRGQRKFPFLRRPHIKNTHAMNLSAPYFWSFMTAKSQTYFLPEENYITGDWTGKFFVSKLQVYTLQHATSGSTVRVKSFPSVFELSSPSRWNIGKELNTLTKPRMDLIDEQMLTKKQRLDYVKAGLLPK</sequence>
<dbReference type="CDD" id="cd23654">
    <property type="entry name" value="uS19"/>
    <property type="match status" value="1"/>
</dbReference>
<keyword evidence="4" id="KW-1185">Reference proteome</keyword>
<evidence type="ECO:0000313" key="4">
    <source>
        <dbReference type="Proteomes" id="UP000002296"/>
    </source>
</evidence>
<dbReference type="GeneID" id="3540628"/>
<evidence type="ECO:0000313" key="3">
    <source>
        <dbReference type="EMBL" id="EAN88093.1"/>
    </source>
</evidence>
<dbReference type="STRING" id="353153.Q4D6E1"/>
<accession>Q4D6E1</accession>
<gene>
    <name evidence="3" type="ORF">Tc00.1047053509047.14</name>
</gene>
<dbReference type="EMBL" id="AAHK01000936">
    <property type="protein sequence ID" value="EAN88093.1"/>
    <property type="molecule type" value="Genomic_DNA"/>
</dbReference>
<dbReference type="RefSeq" id="XP_809944.1">
    <property type="nucleotide sequence ID" value="XM_804851.1"/>
</dbReference>
<keyword evidence="1" id="KW-0812">Transmembrane</keyword>
<proteinExistence type="predicted"/>
<dbReference type="SMR" id="Q4D6E1"/>
<dbReference type="eggNOG" id="ENOG502RYEJ">
    <property type="taxonomic scope" value="Eukaryota"/>
</dbReference>
<dbReference type="PaxDb" id="353153-Q4D6E1"/>
<reference evidence="3 4" key="1">
    <citation type="journal article" date="2005" name="Science">
        <title>The genome sequence of Trypanosoma cruzi, etiologic agent of Chagas disease.</title>
        <authorList>
            <person name="El-Sayed N.M."/>
            <person name="Myler P.J."/>
            <person name="Bartholomeu D.C."/>
            <person name="Nilsson D."/>
            <person name="Aggarwal G."/>
            <person name="Tran A.N."/>
            <person name="Ghedin E."/>
            <person name="Worthey E.A."/>
            <person name="Delcher A.L."/>
            <person name="Blandin G."/>
            <person name="Westenberger S.J."/>
            <person name="Caler E."/>
            <person name="Cerqueira G.C."/>
            <person name="Branche C."/>
            <person name="Haas B."/>
            <person name="Anupama A."/>
            <person name="Arner E."/>
            <person name="Aslund L."/>
            <person name="Attipoe P."/>
            <person name="Bontempi E."/>
            <person name="Bringaud F."/>
            <person name="Burton P."/>
            <person name="Cadag E."/>
            <person name="Campbell D.A."/>
            <person name="Carrington M."/>
            <person name="Crabtree J."/>
            <person name="Darban H."/>
            <person name="da Silveira J.F."/>
            <person name="de Jong P."/>
            <person name="Edwards K."/>
            <person name="Englund P.T."/>
            <person name="Fazelina G."/>
            <person name="Feldblyum T."/>
            <person name="Ferella M."/>
            <person name="Frasch A.C."/>
            <person name="Gull K."/>
            <person name="Horn D."/>
            <person name="Hou L."/>
            <person name="Huang Y."/>
            <person name="Kindlund E."/>
            <person name="Klingbeil M."/>
            <person name="Kluge S."/>
            <person name="Koo H."/>
            <person name="Lacerda D."/>
            <person name="Levin M.J."/>
            <person name="Lorenzi H."/>
            <person name="Louie T."/>
            <person name="Machado C.R."/>
            <person name="McCulloch R."/>
            <person name="McKenna A."/>
            <person name="Mizuno Y."/>
            <person name="Mottram J.C."/>
            <person name="Nelson S."/>
            <person name="Ochaya S."/>
            <person name="Osoegawa K."/>
            <person name="Pai G."/>
            <person name="Parsons M."/>
            <person name="Pentony M."/>
            <person name="Pettersson U."/>
            <person name="Pop M."/>
            <person name="Ramirez J.L."/>
            <person name="Rinta J."/>
            <person name="Robertson L."/>
            <person name="Salzberg S.L."/>
            <person name="Sanchez D.O."/>
            <person name="Seyler A."/>
            <person name="Sharma R."/>
            <person name="Shetty J."/>
            <person name="Simpson A.J."/>
            <person name="Sisk E."/>
            <person name="Tammi M.T."/>
            <person name="Tarleton R."/>
            <person name="Teixeira S."/>
            <person name="Van Aken S."/>
            <person name="Vogt C."/>
            <person name="Ward P.N."/>
            <person name="Wickstead B."/>
            <person name="Wortman J."/>
            <person name="White O."/>
            <person name="Fraser C.M."/>
            <person name="Stuart K.D."/>
            <person name="Andersson B."/>
        </authorList>
    </citation>
    <scope>NUCLEOTIDE SEQUENCE [LARGE SCALE GENOMIC DNA]</scope>
    <source>
        <strain evidence="3 4">CL Brener</strain>
    </source>
</reference>
<dbReference type="KEGG" id="tcr:509047.14"/>
<keyword evidence="1" id="KW-0472">Membrane</keyword>
<name>Q4D6E1_TRYCC</name>
<keyword evidence="1" id="KW-1133">Transmembrane helix</keyword>
<evidence type="ECO:0000256" key="1">
    <source>
        <dbReference type="SAM" id="Phobius"/>
    </source>
</evidence>
<dbReference type="InParanoid" id="Q4D6E1"/>